<comment type="subcellular location">
    <subcellularLocation>
        <location evidence="1 11">Cell outer membrane</location>
        <topology evidence="1 11">Multi-pass membrane protein</topology>
    </subcellularLocation>
</comment>
<dbReference type="Gene3D" id="2.40.170.20">
    <property type="entry name" value="TonB-dependent receptor, beta-barrel domain"/>
    <property type="match status" value="1"/>
</dbReference>
<keyword evidence="5 11" id="KW-0812">Transmembrane</keyword>
<dbReference type="AlphaFoldDB" id="A0A4R7B061"/>
<dbReference type="InterPro" id="IPR010949">
    <property type="entry name" value="TonB_Hb/transfer/lactofer_rcpt"/>
</dbReference>
<evidence type="ECO:0000256" key="2">
    <source>
        <dbReference type="ARBA" id="ARBA00009810"/>
    </source>
</evidence>
<evidence type="ECO:0000256" key="8">
    <source>
        <dbReference type="ARBA" id="ARBA00023136"/>
    </source>
</evidence>
<dbReference type="InterPro" id="IPR000531">
    <property type="entry name" value="Beta-barrel_TonB"/>
</dbReference>
<keyword evidence="7 12" id="KW-0798">TonB box</keyword>
<feature type="chain" id="PRO_5020401533" evidence="14">
    <location>
        <begin position="35"/>
        <end position="747"/>
    </location>
</feature>
<dbReference type="InterPro" id="IPR012910">
    <property type="entry name" value="Plug_dom"/>
</dbReference>
<evidence type="ECO:0000256" key="3">
    <source>
        <dbReference type="ARBA" id="ARBA00022448"/>
    </source>
</evidence>
<dbReference type="CDD" id="cd01347">
    <property type="entry name" value="ligand_gated_channel"/>
    <property type="match status" value="1"/>
</dbReference>
<evidence type="ECO:0000256" key="10">
    <source>
        <dbReference type="ARBA" id="ARBA00023237"/>
    </source>
</evidence>
<dbReference type="InterPro" id="IPR036942">
    <property type="entry name" value="Beta-barrel_TonB_sf"/>
</dbReference>
<dbReference type="InterPro" id="IPR039426">
    <property type="entry name" value="TonB-dep_rcpt-like"/>
</dbReference>
<dbReference type="SUPFAM" id="SSF56935">
    <property type="entry name" value="Porins"/>
    <property type="match status" value="1"/>
</dbReference>
<dbReference type="PROSITE" id="PS52016">
    <property type="entry name" value="TONB_DEPENDENT_REC_3"/>
    <property type="match status" value="1"/>
</dbReference>
<dbReference type="GO" id="GO:0009279">
    <property type="term" value="C:cell outer membrane"/>
    <property type="evidence" value="ECO:0007669"/>
    <property type="project" value="UniProtKB-SubCell"/>
</dbReference>
<dbReference type="OrthoDB" id="9764669at2"/>
<comment type="caution">
    <text evidence="17">The sequence shown here is derived from an EMBL/GenBank/DDBJ whole genome shotgun (WGS) entry which is preliminary data.</text>
</comment>
<evidence type="ECO:0000256" key="5">
    <source>
        <dbReference type="ARBA" id="ARBA00022692"/>
    </source>
</evidence>
<evidence type="ECO:0000256" key="14">
    <source>
        <dbReference type="SAM" id="SignalP"/>
    </source>
</evidence>
<evidence type="ECO:0000256" key="6">
    <source>
        <dbReference type="ARBA" id="ARBA00022729"/>
    </source>
</evidence>
<keyword evidence="10 11" id="KW-0998">Cell outer membrane</keyword>
<feature type="signal peptide" evidence="14">
    <location>
        <begin position="1"/>
        <end position="34"/>
    </location>
</feature>
<dbReference type="PANTHER" id="PTHR30069:SF29">
    <property type="entry name" value="HEMOGLOBIN AND HEMOGLOBIN-HAPTOGLOBIN-BINDING PROTEIN 1-RELATED"/>
    <property type="match status" value="1"/>
</dbReference>
<dbReference type="EMBL" id="SNZP01000013">
    <property type="protein sequence ID" value="TDR73629.1"/>
    <property type="molecule type" value="Genomic_DNA"/>
</dbReference>
<gene>
    <name evidence="17" type="ORF">DFP86_113136</name>
</gene>
<evidence type="ECO:0000256" key="4">
    <source>
        <dbReference type="ARBA" id="ARBA00022452"/>
    </source>
</evidence>
<dbReference type="Pfam" id="PF07715">
    <property type="entry name" value="Plug"/>
    <property type="match status" value="1"/>
</dbReference>
<evidence type="ECO:0000256" key="13">
    <source>
        <dbReference type="SAM" id="MobiDB-lite"/>
    </source>
</evidence>
<name>A0A4R7B061_9NEIS</name>
<evidence type="ECO:0000313" key="18">
    <source>
        <dbReference type="Proteomes" id="UP000295611"/>
    </source>
</evidence>
<keyword evidence="9 17" id="KW-0675">Receptor</keyword>
<comment type="similarity">
    <text evidence="2 11 12">Belongs to the TonB-dependent receptor family.</text>
</comment>
<proteinExistence type="inferred from homology"/>
<keyword evidence="6 14" id="KW-0732">Signal</keyword>
<evidence type="ECO:0000259" key="15">
    <source>
        <dbReference type="Pfam" id="PF00593"/>
    </source>
</evidence>
<dbReference type="Gene3D" id="2.170.130.10">
    <property type="entry name" value="TonB-dependent receptor, plug domain"/>
    <property type="match status" value="1"/>
</dbReference>
<evidence type="ECO:0000256" key="7">
    <source>
        <dbReference type="ARBA" id="ARBA00023077"/>
    </source>
</evidence>
<keyword evidence="18" id="KW-1185">Reference proteome</keyword>
<dbReference type="PANTHER" id="PTHR30069">
    <property type="entry name" value="TONB-DEPENDENT OUTER MEMBRANE RECEPTOR"/>
    <property type="match status" value="1"/>
</dbReference>
<protein>
    <submittedName>
        <fullName evidence="17">Hemoglobin/transferrin/lactoferrin receptor protein</fullName>
    </submittedName>
</protein>
<evidence type="ECO:0000256" key="1">
    <source>
        <dbReference type="ARBA" id="ARBA00004571"/>
    </source>
</evidence>
<evidence type="ECO:0000256" key="11">
    <source>
        <dbReference type="PROSITE-ProRule" id="PRU01360"/>
    </source>
</evidence>
<keyword evidence="4 11" id="KW-1134">Transmembrane beta strand</keyword>
<dbReference type="NCBIfam" id="TIGR01786">
    <property type="entry name" value="TonB-hemlactrns"/>
    <property type="match status" value="1"/>
</dbReference>
<evidence type="ECO:0000256" key="12">
    <source>
        <dbReference type="RuleBase" id="RU003357"/>
    </source>
</evidence>
<organism evidence="17 18">
    <name type="scientific">Paludibacterium purpuratum</name>
    <dbReference type="NCBI Taxonomy" id="1144873"/>
    <lineage>
        <taxon>Bacteria</taxon>
        <taxon>Pseudomonadati</taxon>
        <taxon>Pseudomonadota</taxon>
        <taxon>Betaproteobacteria</taxon>
        <taxon>Neisseriales</taxon>
        <taxon>Chromobacteriaceae</taxon>
        <taxon>Paludibacterium</taxon>
    </lineage>
</organism>
<dbReference type="NCBIfam" id="TIGR01785">
    <property type="entry name" value="TonB-hemin"/>
    <property type="match status" value="1"/>
</dbReference>
<evidence type="ECO:0000259" key="16">
    <source>
        <dbReference type="Pfam" id="PF07715"/>
    </source>
</evidence>
<dbReference type="InterPro" id="IPR011276">
    <property type="entry name" value="TonB_haem/Hb_rcpt"/>
</dbReference>
<feature type="domain" description="TonB-dependent receptor-like beta-barrel" evidence="15">
    <location>
        <begin position="297"/>
        <end position="708"/>
    </location>
</feature>
<dbReference type="GO" id="GO:0015344">
    <property type="term" value="F:siderophore uptake transmembrane transporter activity"/>
    <property type="evidence" value="ECO:0007669"/>
    <property type="project" value="TreeGrafter"/>
</dbReference>
<feature type="domain" description="TonB-dependent receptor plug" evidence="16">
    <location>
        <begin position="61"/>
        <end position="180"/>
    </location>
</feature>
<keyword evidence="3 11" id="KW-0813">Transport</keyword>
<feature type="compositionally biased region" description="Polar residues" evidence="13">
    <location>
        <begin position="244"/>
        <end position="255"/>
    </location>
</feature>
<reference evidence="17 18" key="1">
    <citation type="submission" date="2019-03" db="EMBL/GenBank/DDBJ databases">
        <title>Genomic Encyclopedia of Type Strains, Phase III (KMG-III): the genomes of soil and plant-associated and newly described type strains.</title>
        <authorList>
            <person name="Whitman W."/>
        </authorList>
    </citation>
    <scope>NUCLEOTIDE SEQUENCE [LARGE SCALE GENOMIC DNA]</scope>
    <source>
        <strain evidence="17 18">CECT 8976</strain>
    </source>
</reference>
<dbReference type="GO" id="GO:0015232">
    <property type="term" value="F:heme transmembrane transporter activity"/>
    <property type="evidence" value="ECO:0007669"/>
    <property type="project" value="InterPro"/>
</dbReference>
<evidence type="ECO:0000313" key="17">
    <source>
        <dbReference type="EMBL" id="TDR73629.1"/>
    </source>
</evidence>
<sequence>MHRKHLARRPAFPPTRHTALAVGLLFGLTPTARAEAAFSPDAQSALKEVTVHATRTERRLDNVPATVTIVTQQEGEARGARDIKDLFADELDVAVGQGPNRYSIAGGNTNRAGNESINVRGLQGNQVLMMIDGIRVPASFSFGGFTVGRGDYLDTDDLQKAEILRGPATTQYGSDGLSGAVFFHTLEPRDLLKDGQPVGGFVKSGYNSVDHSWLNAAGVASQSPDWQSLLQVSYRHGHELANMGDNTSQNSSRTAPNPADNGVGNVLAKIARRLDGANRLGLTVESLRRREQTEVYSARAVPPYTPTNNTLDLQADDRVERDRVSLAHSYADAANPLWQKVETQVYWQRAKVAQTSVETRAAAAQRTRDNAYISNTFGIGSQAQSRLPGRLTQRLSYGFDWSRSLVESPANGTVPPAGYVFPYKTFPDTTYTQGGAFVQDEIELGALSLIPGLRFDQYRLAPSGAGYSGSVVTLSDQAWSPRFGAVWRLMPQLAPYAQWASGFRAPTPDQVNLNFSNYTIPGRAYTSIGNPNLQAERAHSIEVGLRGRLDRLRYSLAYYDNRYQDLISQQIVGGDGSSANPLVYQYINLQDARIRGWEARMEWLIDERWRMTGGVASAHGDFSANGQSQPLDTIQPLKAVLTLSYDIGRFGGHATVQHAEGRNASGLSVQQGRGIANQYSTPAWTTLDLGGFWKPIKGLTLNAGINNLFNRKYWRWSDVRGLAGNDPAVDGWTAPGRNAYLNARYDF</sequence>
<dbReference type="Pfam" id="PF00593">
    <property type="entry name" value="TonB_dep_Rec_b-barrel"/>
    <property type="match status" value="1"/>
</dbReference>
<dbReference type="Proteomes" id="UP000295611">
    <property type="component" value="Unassembled WGS sequence"/>
</dbReference>
<feature type="region of interest" description="Disordered" evidence="13">
    <location>
        <begin position="240"/>
        <end position="263"/>
    </location>
</feature>
<accession>A0A4R7B061</accession>
<dbReference type="RefSeq" id="WP_133682914.1">
    <property type="nucleotide sequence ID" value="NZ_SNZP01000013.1"/>
</dbReference>
<keyword evidence="8 11" id="KW-0472">Membrane</keyword>
<dbReference type="GO" id="GO:0044718">
    <property type="term" value="P:siderophore transmembrane transport"/>
    <property type="evidence" value="ECO:0007669"/>
    <property type="project" value="TreeGrafter"/>
</dbReference>
<dbReference type="InterPro" id="IPR037066">
    <property type="entry name" value="Plug_dom_sf"/>
</dbReference>
<evidence type="ECO:0000256" key="9">
    <source>
        <dbReference type="ARBA" id="ARBA00023170"/>
    </source>
</evidence>